<keyword evidence="1" id="KW-0472">Membrane</keyword>
<protein>
    <submittedName>
        <fullName evidence="2">DUF3307 domain-containing protein</fullName>
    </submittedName>
</protein>
<organism evidence="2 3">
    <name type="scientific">Candidatus Atopostipes pullistercoris</name>
    <dbReference type="NCBI Taxonomy" id="2838467"/>
    <lineage>
        <taxon>Bacteria</taxon>
        <taxon>Bacillati</taxon>
        <taxon>Bacillota</taxon>
        <taxon>Bacilli</taxon>
        <taxon>Lactobacillales</taxon>
        <taxon>Carnobacteriaceae</taxon>
        <taxon>Atopostipes</taxon>
    </lineage>
</organism>
<accession>A0A9D2G0U3</accession>
<feature type="transmembrane region" description="Helical" evidence="1">
    <location>
        <begin position="188"/>
        <end position="206"/>
    </location>
</feature>
<dbReference type="AlphaFoldDB" id="A0A9D2G0U3"/>
<dbReference type="InterPro" id="IPR021737">
    <property type="entry name" value="Phage_phiKZ_Orf197"/>
</dbReference>
<evidence type="ECO:0000313" key="2">
    <source>
        <dbReference type="EMBL" id="HIZ70367.1"/>
    </source>
</evidence>
<reference evidence="2" key="1">
    <citation type="journal article" date="2021" name="PeerJ">
        <title>Extensive microbial diversity within the chicken gut microbiome revealed by metagenomics and culture.</title>
        <authorList>
            <person name="Gilroy R."/>
            <person name="Ravi A."/>
            <person name="Getino M."/>
            <person name="Pursley I."/>
            <person name="Horton D.L."/>
            <person name="Alikhan N.F."/>
            <person name="Baker D."/>
            <person name="Gharbi K."/>
            <person name="Hall N."/>
            <person name="Watson M."/>
            <person name="Adriaenssens E.M."/>
            <person name="Foster-Nyarko E."/>
            <person name="Jarju S."/>
            <person name="Secka A."/>
            <person name="Antonio M."/>
            <person name="Oren A."/>
            <person name="Chaudhuri R.R."/>
            <person name="La Ragione R."/>
            <person name="Hildebrand F."/>
            <person name="Pallen M.J."/>
        </authorList>
    </citation>
    <scope>NUCLEOTIDE SEQUENCE</scope>
    <source>
        <strain evidence="2">CHK169-4300</strain>
    </source>
</reference>
<evidence type="ECO:0000313" key="3">
    <source>
        <dbReference type="Proteomes" id="UP000824106"/>
    </source>
</evidence>
<sequence>MYKEIFLLFFIGHFLGDYYFQSDKSVQNQNKKTVRLHSLIYTLSLLLTTLPVMNKMIFIVVLILSFTHWLIDSIKYRYKATHELSYEKFVFIYLFDQLLHIMIILLGGTFLMLQTVDIQYQLGLQNIILQLQLNSELILSWILMLLVIYKPSSISIRIILDHFEPAHKKEQDEGITNAGALIGIFERLIIFLMLYAGQWTAIGFVLTAKSVARYNKISEDPQFAEYYLLGTLLSSLLIMVSYYLIF</sequence>
<name>A0A9D2G0U3_9LACT</name>
<reference evidence="2" key="2">
    <citation type="submission" date="2021-04" db="EMBL/GenBank/DDBJ databases">
        <authorList>
            <person name="Gilroy R."/>
        </authorList>
    </citation>
    <scope>NUCLEOTIDE SEQUENCE</scope>
    <source>
        <strain evidence="2">CHK169-4300</strain>
    </source>
</reference>
<proteinExistence type="predicted"/>
<feature type="transmembrane region" description="Helical" evidence="1">
    <location>
        <begin position="226"/>
        <end position="245"/>
    </location>
</feature>
<comment type="caution">
    <text evidence="2">The sequence shown here is derived from an EMBL/GenBank/DDBJ whole genome shotgun (WGS) entry which is preliminary data.</text>
</comment>
<keyword evidence="1" id="KW-1133">Transmembrane helix</keyword>
<keyword evidence="1" id="KW-0812">Transmembrane</keyword>
<dbReference type="Pfam" id="PF11750">
    <property type="entry name" value="DUF3307"/>
    <property type="match status" value="1"/>
</dbReference>
<dbReference type="EMBL" id="DXAZ01000013">
    <property type="protein sequence ID" value="HIZ70367.1"/>
    <property type="molecule type" value="Genomic_DNA"/>
</dbReference>
<gene>
    <name evidence="2" type="ORF">H9808_01100</name>
</gene>
<dbReference type="Proteomes" id="UP000824106">
    <property type="component" value="Unassembled WGS sequence"/>
</dbReference>
<feature type="transmembrane region" description="Helical" evidence="1">
    <location>
        <begin position="91"/>
        <end position="115"/>
    </location>
</feature>
<feature type="transmembrane region" description="Helical" evidence="1">
    <location>
        <begin position="127"/>
        <end position="149"/>
    </location>
</feature>
<evidence type="ECO:0000256" key="1">
    <source>
        <dbReference type="SAM" id="Phobius"/>
    </source>
</evidence>
<feature type="transmembrane region" description="Helical" evidence="1">
    <location>
        <begin position="38"/>
        <end position="71"/>
    </location>
</feature>